<keyword evidence="1" id="KW-0472">Membrane</keyword>
<dbReference type="EMBL" id="CP042433">
    <property type="protein sequence ID" value="QEC57536.1"/>
    <property type="molecule type" value="Genomic_DNA"/>
</dbReference>
<proteinExistence type="predicted"/>
<dbReference type="Proteomes" id="UP000321204">
    <property type="component" value="Chromosome"/>
</dbReference>
<dbReference type="OrthoDB" id="9965910at2"/>
<keyword evidence="1" id="KW-0812">Transmembrane</keyword>
<name>A0A5B8UM37_9BACT</name>
<dbReference type="RefSeq" id="WP_146789965.1">
    <property type="nucleotide sequence ID" value="NZ_BAABIO010000003.1"/>
</dbReference>
<evidence type="ECO:0000256" key="1">
    <source>
        <dbReference type="SAM" id="Phobius"/>
    </source>
</evidence>
<evidence type="ECO:0000313" key="2">
    <source>
        <dbReference type="EMBL" id="QEC57536.1"/>
    </source>
</evidence>
<evidence type="ECO:0000313" key="3">
    <source>
        <dbReference type="Proteomes" id="UP000321204"/>
    </source>
</evidence>
<protein>
    <submittedName>
        <fullName evidence="2">Uncharacterized protein</fullName>
    </submittedName>
</protein>
<feature type="transmembrane region" description="Helical" evidence="1">
    <location>
        <begin position="70"/>
        <end position="92"/>
    </location>
</feature>
<organism evidence="2 3">
    <name type="scientific">Flavisolibacter ginsenosidimutans</name>
    <dbReference type="NCBI Taxonomy" id="661481"/>
    <lineage>
        <taxon>Bacteria</taxon>
        <taxon>Pseudomonadati</taxon>
        <taxon>Bacteroidota</taxon>
        <taxon>Chitinophagia</taxon>
        <taxon>Chitinophagales</taxon>
        <taxon>Chitinophagaceae</taxon>
        <taxon>Flavisolibacter</taxon>
    </lineage>
</organism>
<reference evidence="2 3" key="1">
    <citation type="journal article" date="2015" name="Int. J. Syst. Evol. Microbiol.">
        <title>Flavisolibacter ginsenosidimutans sp. nov., with ginsenoside-converting activity isolated from soil used for cultivating ginseng.</title>
        <authorList>
            <person name="Zhao Y."/>
            <person name="Liu Q."/>
            <person name="Kang M.S."/>
            <person name="Jin F."/>
            <person name="Yu H."/>
            <person name="Im W.T."/>
        </authorList>
    </citation>
    <scope>NUCLEOTIDE SEQUENCE [LARGE SCALE GENOMIC DNA]</scope>
    <source>
        <strain evidence="2 3">Gsoil 636</strain>
    </source>
</reference>
<feature type="transmembrane region" description="Helical" evidence="1">
    <location>
        <begin position="6"/>
        <end position="27"/>
    </location>
</feature>
<keyword evidence="1" id="KW-1133">Transmembrane helix</keyword>
<gene>
    <name evidence="2" type="ORF">FSB75_17050</name>
</gene>
<feature type="transmembrane region" description="Helical" evidence="1">
    <location>
        <begin position="39"/>
        <end position="58"/>
    </location>
</feature>
<accession>A0A5B8UM37</accession>
<dbReference type="KEGG" id="fgg:FSB75_17050"/>
<keyword evidence="3" id="KW-1185">Reference proteome</keyword>
<dbReference type="AlphaFoldDB" id="A0A5B8UM37"/>
<sequence length="97" mass="10731">MVALDTIYRIFMFILPYALCIAAYVWVGRKALRVPQKTSRIIALVIIAGGLAYTLYRLVRSVGNIMTNELFEFVILIVAVAVLAIASIVMALGEPEK</sequence>